<dbReference type="EMBL" id="JACIDG010000008">
    <property type="protein sequence ID" value="MBB3916243.1"/>
    <property type="molecule type" value="Genomic_DNA"/>
</dbReference>
<keyword evidence="3" id="KW-1185">Reference proteome</keyword>
<sequence length="106" mass="12120">MPSFLLYGIRKSSLSEAKVSAESMLGFFFAERDSFYQAGIYYDFGAGGEEQFVLKKNIDPFDGDPVEQDFASFPILFYINSTDRPSELIALMTNIENFELLRQEVF</sequence>
<dbReference type="Proteomes" id="UP000272004">
    <property type="component" value="Unassembled WGS sequence"/>
</dbReference>
<proteinExistence type="predicted"/>
<organism evidence="1 4">
    <name type="scientific">Rhizobium fabae</name>
    <dbReference type="NCBI Taxonomy" id="573179"/>
    <lineage>
        <taxon>Bacteria</taxon>
        <taxon>Pseudomonadati</taxon>
        <taxon>Pseudomonadota</taxon>
        <taxon>Alphaproteobacteria</taxon>
        <taxon>Hyphomicrobiales</taxon>
        <taxon>Rhizobiaceae</taxon>
        <taxon>Rhizobium/Agrobacterium group</taxon>
        <taxon>Rhizobium</taxon>
    </lineage>
</organism>
<evidence type="ECO:0000313" key="4">
    <source>
        <dbReference type="Proteomes" id="UP000545490"/>
    </source>
</evidence>
<dbReference type="EMBL" id="RJJU01000010">
    <property type="protein sequence ID" value="RUM11230.1"/>
    <property type="molecule type" value="Genomic_DNA"/>
</dbReference>
<dbReference type="RefSeq" id="WP_126828424.1">
    <property type="nucleotide sequence ID" value="NZ_JACIDG010000008.1"/>
</dbReference>
<comment type="caution">
    <text evidence="1">The sequence shown here is derived from an EMBL/GenBank/DDBJ whole genome shotgun (WGS) entry which is preliminary data.</text>
</comment>
<protein>
    <submittedName>
        <fullName evidence="1">Uncharacterized protein</fullName>
    </submittedName>
</protein>
<dbReference type="Proteomes" id="UP000545490">
    <property type="component" value="Unassembled WGS sequence"/>
</dbReference>
<evidence type="ECO:0000313" key="1">
    <source>
        <dbReference type="EMBL" id="MBB3916243.1"/>
    </source>
</evidence>
<dbReference type="AlphaFoldDB" id="A0A7W6B962"/>
<accession>A0A7W6B962</accession>
<evidence type="ECO:0000313" key="3">
    <source>
        <dbReference type="Proteomes" id="UP000272004"/>
    </source>
</evidence>
<name>A0A7W6B962_9HYPH</name>
<reference evidence="2 3" key="1">
    <citation type="submission" date="2018-11" db="EMBL/GenBank/DDBJ databases">
        <authorList>
            <person name="Huo Y."/>
        </authorList>
    </citation>
    <scope>NUCLEOTIDE SEQUENCE [LARGE SCALE GENOMIC DNA]</scope>
    <source>
        <strain evidence="2 3">CCBAU 33202</strain>
    </source>
</reference>
<reference evidence="1 4" key="2">
    <citation type="submission" date="2020-08" db="EMBL/GenBank/DDBJ databases">
        <title>Genomic Encyclopedia of Type Strains, Phase IV (KMG-IV): sequencing the most valuable type-strain genomes for metagenomic binning, comparative biology and taxonomic classification.</title>
        <authorList>
            <person name="Goeker M."/>
        </authorList>
    </citation>
    <scope>NUCLEOTIDE SEQUENCE [LARGE SCALE GENOMIC DNA]</scope>
    <source>
        <strain evidence="1 4">DSM 19331</strain>
    </source>
</reference>
<gene>
    <name evidence="2" type="ORF">EFB14_20460</name>
    <name evidence="1" type="ORF">GGQ65_003543</name>
</gene>
<evidence type="ECO:0000313" key="2">
    <source>
        <dbReference type="EMBL" id="RUM11230.1"/>
    </source>
</evidence>